<accession>A0A3P4AZS3</accession>
<organism evidence="1 2">
    <name type="scientific">Pigmentiphaga humi</name>
    <dbReference type="NCBI Taxonomy" id="2478468"/>
    <lineage>
        <taxon>Bacteria</taxon>
        <taxon>Pseudomonadati</taxon>
        <taxon>Pseudomonadota</taxon>
        <taxon>Betaproteobacteria</taxon>
        <taxon>Burkholderiales</taxon>
        <taxon>Alcaligenaceae</taxon>
        <taxon>Pigmentiphaga</taxon>
    </lineage>
</organism>
<evidence type="ECO:0000313" key="2">
    <source>
        <dbReference type="Proteomes" id="UP000277294"/>
    </source>
</evidence>
<proteinExistence type="predicted"/>
<dbReference type="AlphaFoldDB" id="A0A3P4AZS3"/>
<name>A0A3P4AZS3_9BURK</name>
<sequence length="32" mass="3494">MKVFQKGMTLMRMLVLIGAIGLAVAVAAQYLR</sequence>
<reference evidence="1 2" key="1">
    <citation type="submission" date="2018-10" db="EMBL/GenBank/DDBJ databases">
        <authorList>
            <person name="Criscuolo A."/>
        </authorList>
    </citation>
    <scope>NUCLEOTIDE SEQUENCE [LARGE SCALE GENOMIC DNA]</scope>
    <source>
        <strain evidence="1">DnA1</strain>
    </source>
</reference>
<dbReference type="Proteomes" id="UP000277294">
    <property type="component" value="Unassembled WGS sequence"/>
</dbReference>
<evidence type="ECO:0000313" key="1">
    <source>
        <dbReference type="EMBL" id="VCU69272.1"/>
    </source>
</evidence>
<dbReference type="EMBL" id="UWPJ01000012">
    <property type="protein sequence ID" value="VCU69272.1"/>
    <property type="molecule type" value="Genomic_DNA"/>
</dbReference>
<protein>
    <submittedName>
        <fullName evidence="1">Uncharacterized protein</fullName>
    </submittedName>
</protein>
<keyword evidence="2" id="KW-1185">Reference proteome</keyword>
<gene>
    <name evidence="1" type="ORF">PIGHUM_01333</name>
</gene>